<comment type="caution">
    <text evidence="3">The sequence shown here is derived from an EMBL/GenBank/DDBJ whole genome shotgun (WGS) entry which is preliminary data.</text>
</comment>
<evidence type="ECO:0000259" key="2">
    <source>
        <dbReference type="Pfam" id="PF04149"/>
    </source>
</evidence>
<keyword evidence="4" id="KW-1185">Reference proteome</keyword>
<feature type="region of interest" description="Disordered" evidence="1">
    <location>
        <begin position="63"/>
        <end position="103"/>
    </location>
</feature>
<name>A0A365GVH3_9ACTN</name>
<dbReference type="Proteomes" id="UP000251891">
    <property type="component" value="Unassembled WGS sequence"/>
</dbReference>
<proteinExistence type="predicted"/>
<dbReference type="InterPro" id="IPR007278">
    <property type="entry name" value="DUF397"/>
</dbReference>
<evidence type="ECO:0000313" key="3">
    <source>
        <dbReference type="EMBL" id="RAY10810.1"/>
    </source>
</evidence>
<evidence type="ECO:0000256" key="1">
    <source>
        <dbReference type="SAM" id="MobiDB-lite"/>
    </source>
</evidence>
<dbReference type="AlphaFoldDB" id="A0A365GVH3"/>
<evidence type="ECO:0000313" key="4">
    <source>
        <dbReference type="Proteomes" id="UP000251891"/>
    </source>
</evidence>
<accession>A0A365GVH3</accession>
<feature type="region of interest" description="Disordered" evidence="1">
    <location>
        <begin position="1"/>
        <end position="23"/>
    </location>
</feature>
<dbReference type="OrthoDB" id="3432106at2"/>
<dbReference type="EMBL" id="QLYX01000025">
    <property type="protein sequence ID" value="RAY10810.1"/>
    <property type="molecule type" value="Genomic_DNA"/>
</dbReference>
<feature type="domain" description="DUF397" evidence="2">
    <location>
        <begin position="10"/>
        <end position="61"/>
    </location>
</feature>
<gene>
    <name evidence="3" type="ORF">DPM19_33655</name>
</gene>
<reference evidence="3 4" key="1">
    <citation type="submission" date="2018-06" db="EMBL/GenBank/DDBJ databases">
        <title>Actinomadura craniellae sp. nov. isolated from marine sponge Craniella sp.</title>
        <authorList>
            <person name="Li L."/>
            <person name="Xu Q.H."/>
            <person name="Lin H.W."/>
            <person name="Lu Y.H."/>
        </authorList>
    </citation>
    <scope>NUCLEOTIDE SEQUENCE [LARGE SCALE GENOMIC DNA]</scope>
    <source>
        <strain evidence="3 4">LHW63021</strain>
    </source>
</reference>
<dbReference type="Pfam" id="PF04149">
    <property type="entry name" value="DUF397"/>
    <property type="match status" value="1"/>
</dbReference>
<organism evidence="3 4">
    <name type="scientific">Actinomadura craniellae</name>
    <dbReference type="NCBI Taxonomy" id="2231787"/>
    <lineage>
        <taxon>Bacteria</taxon>
        <taxon>Bacillati</taxon>
        <taxon>Actinomycetota</taxon>
        <taxon>Actinomycetes</taxon>
        <taxon>Streptosporangiales</taxon>
        <taxon>Thermomonosporaceae</taxon>
        <taxon>Actinomadura</taxon>
    </lineage>
</organism>
<protein>
    <recommendedName>
        <fullName evidence="2">DUF397 domain-containing protein</fullName>
    </recommendedName>
</protein>
<sequence>MNQPDPAQPTWRKSTHSGGGNECIELADLGDTIAIRDSKNPEGPLLHLTPGEADAFLAELKGRGDGLGDTSVSGELREKGPIIGRAGASRSGEDRKPRSPHAG</sequence>